<feature type="region of interest" description="Disordered" evidence="1">
    <location>
        <begin position="79"/>
        <end position="143"/>
    </location>
</feature>
<dbReference type="EMBL" id="CAWYQH010000098">
    <property type="protein sequence ID" value="CAK8684974.1"/>
    <property type="molecule type" value="Genomic_DNA"/>
</dbReference>
<gene>
    <name evidence="2" type="ORF">CVLEPA_LOCUS16141</name>
</gene>
<feature type="compositionally biased region" description="Basic and acidic residues" evidence="1">
    <location>
        <begin position="79"/>
        <end position="88"/>
    </location>
</feature>
<feature type="compositionally biased region" description="Polar residues" evidence="1">
    <location>
        <begin position="89"/>
        <end position="104"/>
    </location>
</feature>
<reference evidence="2 3" key="1">
    <citation type="submission" date="2024-02" db="EMBL/GenBank/DDBJ databases">
        <authorList>
            <person name="Daric V."/>
            <person name="Darras S."/>
        </authorList>
    </citation>
    <scope>NUCLEOTIDE SEQUENCE [LARGE SCALE GENOMIC DNA]</scope>
</reference>
<feature type="compositionally biased region" description="Polar residues" evidence="1">
    <location>
        <begin position="112"/>
        <end position="141"/>
    </location>
</feature>
<name>A0ABP0G2T1_CLALP</name>
<proteinExistence type="predicted"/>
<dbReference type="Proteomes" id="UP001642483">
    <property type="component" value="Unassembled WGS sequence"/>
</dbReference>
<evidence type="ECO:0000256" key="1">
    <source>
        <dbReference type="SAM" id="MobiDB-lite"/>
    </source>
</evidence>
<evidence type="ECO:0000313" key="3">
    <source>
        <dbReference type="Proteomes" id="UP001642483"/>
    </source>
</evidence>
<keyword evidence="3" id="KW-1185">Reference proteome</keyword>
<sequence length="457" mass="51473">MDELRVLLENILIDIETSTKECYQEMEMYDQLLKPRPVQASVPQTSDIGGETVTQDNRSKEMKDDLGKVEDLLQKARLLRDSNQDDPSRLQNKCQQKGSRNSNTKPKHSQKKVCNQATNPKRTTQKPQLKIQQKPTLTNAAKSKYLLPTSESVTKTKEKVKAKSSSSVVREKPDNDFPKFLSVPAQVDQSNEKCYISFEDAVKLKTLPSKYKKLRRMHSKLVKDRRLSSPAMEIPSDAELSFIHNLAQGKRSDVNHEEFQLHSNIPKYLSVDAANRCIEACNAKCQSLKNALSAELPRLEGSSNPVLLHKEKVILSKANMVMQEIDNCFDWLSNCQIVGIVDKSETNFPKISLKCNDADLVASPCDHLTFRKSSELAAHHDTAHEILWTKMLLFLHQRMTKVLNTAIKGIGLMSSTDDDSRSGAKRCTDNVKLVADIVGLLTKKYTCSINPAVVYDD</sequence>
<evidence type="ECO:0000313" key="2">
    <source>
        <dbReference type="EMBL" id="CAK8684974.1"/>
    </source>
</evidence>
<organism evidence="2 3">
    <name type="scientific">Clavelina lepadiformis</name>
    <name type="common">Light-bulb sea squirt</name>
    <name type="synonym">Ascidia lepadiformis</name>
    <dbReference type="NCBI Taxonomy" id="159417"/>
    <lineage>
        <taxon>Eukaryota</taxon>
        <taxon>Metazoa</taxon>
        <taxon>Chordata</taxon>
        <taxon>Tunicata</taxon>
        <taxon>Ascidiacea</taxon>
        <taxon>Aplousobranchia</taxon>
        <taxon>Clavelinidae</taxon>
        <taxon>Clavelina</taxon>
    </lineage>
</organism>
<feature type="compositionally biased region" description="Polar residues" evidence="1">
    <location>
        <begin position="41"/>
        <end position="56"/>
    </location>
</feature>
<accession>A0ABP0G2T1</accession>
<protein>
    <submittedName>
        <fullName evidence="2">Uncharacterized protein</fullName>
    </submittedName>
</protein>
<feature type="region of interest" description="Disordered" evidence="1">
    <location>
        <begin position="39"/>
        <end position="64"/>
    </location>
</feature>
<comment type="caution">
    <text evidence="2">The sequence shown here is derived from an EMBL/GenBank/DDBJ whole genome shotgun (WGS) entry which is preliminary data.</text>
</comment>